<evidence type="ECO:0000313" key="2">
    <source>
        <dbReference type="Proteomes" id="UP000308600"/>
    </source>
</evidence>
<sequence>MSFENASVTKGIMVASALTSILVGLFDIKHYFHLQYVPHLSRHHQAGAIPRHLYWRLAVHHLAFSNSSELFVSEIILGSVGVQIERQFGSVKFASFAVVITILVTILEFLALILFHRFGLNYIAMGPAALLFSILYQHSRVVPSIYQYRIFGLSLNNKSFTYFLALQLALSRLPGSACVALIGILAGQIYRSDLANLKSYRLSPSVVRFFARFLLPLVGTSRPLRRSTRALPDGTNSPSDQNIEPLANETEEVVTTARTSTSGSRSRNQDATSTETGTGPSVMREWVDELTGRAERANAGIRIPSEVEITTLTAMFPDVGRDVVVAALQRSPNVEAAVETLLSSQR</sequence>
<organism evidence="1 2">
    <name type="scientific">Pluteus cervinus</name>
    <dbReference type="NCBI Taxonomy" id="181527"/>
    <lineage>
        <taxon>Eukaryota</taxon>
        <taxon>Fungi</taxon>
        <taxon>Dikarya</taxon>
        <taxon>Basidiomycota</taxon>
        <taxon>Agaricomycotina</taxon>
        <taxon>Agaricomycetes</taxon>
        <taxon>Agaricomycetidae</taxon>
        <taxon>Agaricales</taxon>
        <taxon>Pluteineae</taxon>
        <taxon>Pluteaceae</taxon>
        <taxon>Pluteus</taxon>
    </lineage>
</organism>
<keyword evidence="2" id="KW-1185">Reference proteome</keyword>
<accession>A0ACD3B324</accession>
<gene>
    <name evidence="1" type="ORF">BDN72DRAFT_816616</name>
</gene>
<dbReference type="EMBL" id="ML208290">
    <property type="protein sequence ID" value="TFK72019.1"/>
    <property type="molecule type" value="Genomic_DNA"/>
</dbReference>
<dbReference type="Proteomes" id="UP000308600">
    <property type="component" value="Unassembled WGS sequence"/>
</dbReference>
<reference evidence="1 2" key="1">
    <citation type="journal article" date="2019" name="Nat. Ecol. Evol.">
        <title>Megaphylogeny resolves global patterns of mushroom evolution.</title>
        <authorList>
            <person name="Varga T."/>
            <person name="Krizsan K."/>
            <person name="Foldi C."/>
            <person name="Dima B."/>
            <person name="Sanchez-Garcia M."/>
            <person name="Sanchez-Ramirez S."/>
            <person name="Szollosi G.J."/>
            <person name="Szarkandi J.G."/>
            <person name="Papp V."/>
            <person name="Albert L."/>
            <person name="Andreopoulos W."/>
            <person name="Angelini C."/>
            <person name="Antonin V."/>
            <person name="Barry K.W."/>
            <person name="Bougher N.L."/>
            <person name="Buchanan P."/>
            <person name="Buyck B."/>
            <person name="Bense V."/>
            <person name="Catcheside P."/>
            <person name="Chovatia M."/>
            <person name="Cooper J."/>
            <person name="Damon W."/>
            <person name="Desjardin D."/>
            <person name="Finy P."/>
            <person name="Geml J."/>
            <person name="Haridas S."/>
            <person name="Hughes K."/>
            <person name="Justo A."/>
            <person name="Karasinski D."/>
            <person name="Kautmanova I."/>
            <person name="Kiss B."/>
            <person name="Kocsube S."/>
            <person name="Kotiranta H."/>
            <person name="LaButti K.M."/>
            <person name="Lechner B.E."/>
            <person name="Liimatainen K."/>
            <person name="Lipzen A."/>
            <person name="Lukacs Z."/>
            <person name="Mihaltcheva S."/>
            <person name="Morgado L.N."/>
            <person name="Niskanen T."/>
            <person name="Noordeloos M.E."/>
            <person name="Ohm R.A."/>
            <person name="Ortiz-Santana B."/>
            <person name="Ovrebo C."/>
            <person name="Racz N."/>
            <person name="Riley R."/>
            <person name="Savchenko A."/>
            <person name="Shiryaev A."/>
            <person name="Soop K."/>
            <person name="Spirin V."/>
            <person name="Szebenyi C."/>
            <person name="Tomsovsky M."/>
            <person name="Tulloss R.E."/>
            <person name="Uehling J."/>
            <person name="Grigoriev I.V."/>
            <person name="Vagvolgyi C."/>
            <person name="Papp T."/>
            <person name="Martin F.M."/>
            <person name="Miettinen O."/>
            <person name="Hibbett D.S."/>
            <person name="Nagy L.G."/>
        </authorList>
    </citation>
    <scope>NUCLEOTIDE SEQUENCE [LARGE SCALE GENOMIC DNA]</scope>
    <source>
        <strain evidence="1 2">NL-1719</strain>
    </source>
</reference>
<protein>
    <submittedName>
        <fullName evidence="1">Uncharacterized protein</fullName>
    </submittedName>
</protein>
<name>A0ACD3B324_9AGAR</name>
<evidence type="ECO:0000313" key="1">
    <source>
        <dbReference type="EMBL" id="TFK72019.1"/>
    </source>
</evidence>
<proteinExistence type="predicted"/>